<evidence type="ECO:0000313" key="6">
    <source>
        <dbReference type="EMBL" id="KRM03705.1"/>
    </source>
</evidence>
<dbReference type="SUPFAM" id="SSF55729">
    <property type="entry name" value="Acyl-CoA N-acyltransferases (Nat)"/>
    <property type="match status" value="1"/>
</dbReference>
<dbReference type="NCBIfam" id="TIGR01575">
    <property type="entry name" value="rimI"/>
    <property type="match status" value="1"/>
</dbReference>
<keyword evidence="2" id="KW-0963">Cytoplasm</keyword>
<organism evidence="6 7">
    <name type="scientific">Limosilactobacillus gastricus DSM 16045</name>
    <dbReference type="NCBI Taxonomy" id="1423749"/>
    <lineage>
        <taxon>Bacteria</taxon>
        <taxon>Bacillati</taxon>
        <taxon>Bacillota</taxon>
        <taxon>Bacilli</taxon>
        <taxon>Lactobacillales</taxon>
        <taxon>Lactobacillaceae</taxon>
        <taxon>Limosilactobacillus</taxon>
    </lineage>
</organism>
<keyword evidence="4" id="KW-0012">Acyltransferase</keyword>
<gene>
    <name evidence="6" type="ORF">FC60_GL000075</name>
</gene>
<comment type="similarity">
    <text evidence="1">Belongs to the acetyltransferase family. RimI subfamily.</text>
</comment>
<dbReference type="Proteomes" id="UP000051739">
    <property type="component" value="Unassembled WGS sequence"/>
</dbReference>
<dbReference type="InterPro" id="IPR050680">
    <property type="entry name" value="YpeA/RimI_acetyltransf"/>
</dbReference>
<dbReference type="CDD" id="cd04301">
    <property type="entry name" value="NAT_SF"/>
    <property type="match status" value="1"/>
</dbReference>
<dbReference type="AlphaFoldDB" id="A0A0R1VL45"/>
<dbReference type="PANTHER" id="PTHR43420:SF44">
    <property type="entry name" value="ACETYLTRANSFERASE YPEA"/>
    <property type="match status" value="1"/>
</dbReference>
<dbReference type="RefSeq" id="WP_056936556.1">
    <property type="nucleotide sequence ID" value="NZ_AZFN01000001.1"/>
</dbReference>
<dbReference type="PATRIC" id="fig|1423749.3.peg.75"/>
<dbReference type="EMBL" id="AZFN01000001">
    <property type="protein sequence ID" value="KRM03705.1"/>
    <property type="molecule type" value="Genomic_DNA"/>
</dbReference>
<dbReference type="Pfam" id="PF00583">
    <property type="entry name" value="Acetyltransf_1"/>
    <property type="match status" value="1"/>
</dbReference>
<evidence type="ECO:0000256" key="1">
    <source>
        <dbReference type="ARBA" id="ARBA00005395"/>
    </source>
</evidence>
<dbReference type="InterPro" id="IPR006464">
    <property type="entry name" value="AcTrfase_RimI/Ard1"/>
</dbReference>
<name>A0A0R1VL45_9LACO</name>
<feature type="domain" description="N-acetyltransferase" evidence="5">
    <location>
        <begin position="33"/>
        <end position="180"/>
    </location>
</feature>
<reference evidence="6 7" key="1">
    <citation type="journal article" date="2015" name="Genome Announc.">
        <title>Expanding the biotechnology potential of lactobacilli through comparative genomics of 213 strains and associated genera.</title>
        <authorList>
            <person name="Sun Z."/>
            <person name="Harris H.M."/>
            <person name="McCann A."/>
            <person name="Guo C."/>
            <person name="Argimon S."/>
            <person name="Zhang W."/>
            <person name="Yang X."/>
            <person name="Jeffery I.B."/>
            <person name="Cooney J.C."/>
            <person name="Kagawa T.F."/>
            <person name="Liu W."/>
            <person name="Song Y."/>
            <person name="Salvetti E."/>
            <person name="Wrobel A."/>
            <person name="Rasinkangas P."/>
            <person name="Parkhill J."/>
            <person name="Rea M.C."/>
            <person name="O'Sullivan O."/>
            <person name="Ritari J."/>
            <person name="Douillard F.P."/>
            <person name="Paul Ross R."/>
            <person name="Yang R."/>
            <person name="Briner A.E."/>
            <person name="Felis G.E."/>
            <person name="de Vos W.M."/>
            <person name="Barrangou R."/>
            <person name="Klaenhammer T.R."/>
            <person name="Caufield P.W."/>
            <person name="Cui Y."/>
            <person name="Zhang H."/>
            <person name="O'Toole P.W."/>
        </authorList>
    </citation>
    <scope>NUCLEOTIDE SEQUENCE [LARGE SCALE GENOMIC DNA]</scope>
    <source>
        <strain evidence="6 7">DSM 16045</strain>
    </source>
</reference>
<evidence type="ECO:0000256" key="4">
    <source>
        <dbReference type="ARBA" id="ARBA00023315"/>
    </source>
</evidence>
<evidence type="ECO:0000256" key="3">
    <source>
        <dbReference type="ARBA" id="ARBA00022679"/>
    </source>
</evidence>
<evidence type="ECO:0000259" key="5">
    <source>
        <dbReference type="PROSITE" id="PS51186"/>
    </source>
</evidence>
<proteinExistence type="inferred from homology"/>
<protein>
    <recommendedName>
        <fullName evidence="5">N-acetyltransferase domain-containing protein</fullName>
    </recommendedName>
</protein>
<dbReference type="GO" id="GO:0008080">
    <property type="term" value="F:N-acetyltransferase activity"/>
    <property type="evidence" value="ECO:0007669"/>
    <property type="project" value="InterPro"/>
</dbReference>
<evidence type="ECO:0000313" key="7">
    <source>
        <dbReference type="Proteomes" id="UP000051739"/>
    </source>
</evidence>
<keyword evidence="3" id="KW-0808">Transferase</keyword>
<comment type="caution">
    <text evidence="6">The sequence shown here is derived from an EMBL/GenBank/DDBJ whole genome shotgun (WGS) entry which is preliminary data.</text>
</comment>
<dbReference type="PROSITE" id="PS51186">
    <property type="entry name" value="GNAT"/>
    <property type="match status" value="1"/>
</dbReference>
<dbReference type="PANTHER" id="PTHR43420">
    <property type="entry name" value="ACETYLTRANSFERASE"/>
    <property type="match status" value="1"/>
</dbReference>
<keyword evidence="7" id="KW-1185">Reference proteome</keyword>
<sequence length="191" mass="22182">MFNGFKDWLHKRFDAPEPISFGTVEEQVIQNQVVFRQAYAKDADAFEIIERQIYQASPWGRVGFLNELYHRERLYLAIMVNQQTVGYAGMSFNRRQLDAHITNLGIMPNFQGQGIGTKVIQHLLEVAQTQGMLTVSLEVKQHNPGAQRLYERLNFELLRVRHHYYRDDGDDALEMVISLPMRGGKGWQNKN</sequence>
<dbReference type="InterPro" id="IPR016181">
    <property type="entry name" value="Acyl_CoA_acyltransferase"/>
</dbReference>
<dbReference type="InterPro" id="IPR000182">
    <property type="entry name" value="GNAT_dom"/>
</dbReference>
<dbReference type="Gene3D" id="3.40.630.30">
    <property type="match status" value="1"/>
</dbReference>
<evidence type="ECO:0000256" key="2">
    <source>
        <dbReference type="ARBA" id="ARBA00022490"/>
    </source>
</evidence>
<accession>A0A0R1VL45</accession>